<organism evidence="1 2">
    <name type="scientific">Portunus trituberculatus</name>
    <name type="common">Swimming crab</name>
    <name type="synonym">Neptunus trituberculatus</name>
    <dbReference type="NCBI Taxonomy" id="210409"/>
    <lineage>
        <taxon>Eukaryota</taxon>
        <taxon>Metazoa</taxon>
        <taxon>Ecdysozoa</taxon>
        <taxon>Arthropoda</taxon>
        <taxon>Crustacea</taxon>
        <taxon>Multicrustacea</taxon>
        <taxon>Malacostraca</taxon>
        <taxon>Eumalacostraca</taxon>
        <taxon>Eucarida</taxon>
        <taxon>Decapoda</taxon>
        <taxon>Pleocyemata</taxon>
        <taxon>Brachyura</taxon>
        <taxon>Eubrachyura</taxon>
        <taxon>Portunoidea</taxon>
        <taxon>Portunidae</taxon>
        <taxon>Portuninae</taxon>
        <taxon>Portunus</taxon>
    </lineage>
</organism>
<dbReference type="EMBL" id="VSRR010007101">
    <property type="protein sequence ID" value="MPC46220.1"/>
    <property type="molecule type" value="Genomic_DNA"/>
</dbReference>
<accession>A0A5B7FF38</accession>
<proteinExistence type="predicted"/>
<comment type="caution">
    <text evidence="1">The sequence shown here is derived from an EMBL/GenBank/DDBJ whole genome shotgun (WGS) entry which is preliminary data.</text>
</comment>
<gene>
    <name evidence="1" type="ORF">E2C01_039932</name>
</gene>
<name>A0A5B7FF38_PORTR</name>
<reference evidence="1 2" key="1">
    <citation type="submission" date="2019-05" db="EMBL/GenBank/DDBJ databases">
        <title>Another draft genome of Portunus trituberculatus and its Hox gene families provides insights of decapod evolution.</title>
        <authorList>
            <person name="Jeong J.-H."/>
            <person name="Song I."/>
            <person name="Kim S."/>
            <person name="Choi T."/>
            <person name="Kim D."/>
            <person name="Ryu S."/>
            <person name="Kim W."/>
        </authorList>
    </citation>
    <scope>NUCLEOTIDE SEQUENCE [LARGE SCALE GENOMIC DNA]</scope>
    <source>
        <tissue evidence="1">Muscle</tissue>
    </source>
</reference>
<evidence type="ECO:0000313" key="2">
    <source>
        <dbReference type="Proteomes" id="UP000324222"/>
    </source>
</evidence>
<sequence>MQEKAPRRSWIPLLTWQGPTQSTNCIALPVTAASPSLNQIGSLMIPLAEEARDAPPSFLVAAAWTRTSAYRPPRSARPHYSVHR</sequence>
<keyword evidence="2" id="KW-1185">Reference proteome</keyword>
<protein>
    <submittedName>
        <fullName evidence="1">Uncharacterized protein</fullName>
    </submittedName>
</protein>
<dbReference type="AlphaFoldDB" id="A0A5B7FF38"/>
<evidence type="ECO:0000313" key="1">
    <source>
        <dbReference type="EMBL" id="MPC46220.1"/>
    </source>
</evidence>
<dbReference type="Proteomes" id="UP000324222">
    <property type="component" value="Unassembled WGS sequence"/>
</dbReference>